<evidence type="ECO:0008006" key="4">
    <source>
        <dbReference type="Google" id="ProtNLM"/>
    </source>
</evidence>
<reference evidence="3" key="1">
    <citation type="journal article" date="2019" name="Int. J. Syst. Evol. Microbiol.">
        <title>The Global Catalogue of Microorganisms (GCM) 10K type strain sequencing project: providing services to taxonomists for standard genome sequencing and annotation.</title>
        <authorList>
            <consortium name="The Broad Institute Genomics Platform"/>
            <consortium name="The Broad Institute Genome Sequencing Center for Infectious Disease"/>
            <person name="Wu L."/>
            <person name="Ma J."/>
        </authorList>
    </citation>
    <scope>NUCLEOTIDE SEQUENCE [LARGE SCALE GENOMIC DNA]</scope>
    <source>
        <strain evidence="3">JCM 14718</strain>
    </source>
</reference>
<comment type="caution">
    <text evidence="2">The sequence shown here is derived from an EMBL/GenBank/DDBJ whole genome shotgun (WGS) entry which is preliminary data.</text>
</comment>
<proteinExistence type="predicted"/>
<sequence length="245" mass="26341">MRDHLQAGAGRTPGGTAPIRDQSPRPRLLDLQRTAGNAAVVAALGLGRTEPAGKPAVQRAASDTLSGWKQDAQPADQYEMTIKTMNRAVALAGLEVPDLVGHAWITLRQLSQHSTDAKPPGAPISIGFWPESMSGLDTVLDAFYNDGKVASPDPHEGDEDHAETTTIDHKQFLAVTGVVQAYESLGYSMAMNNCATFARRAWNAGTGRLDLLDQAKEIRWIPLTLATQIAEDNKKKGRDAVGHQN</sequence>
<dbReference type="Proteomes" id="UP001500618">
    <property type="component" value="Unassembled WGS sequence"/>
</dbReference>
<feature type="compositionally biased region" description="Low complexity" evidence="1">
    <location>
        <begin position="7"/>
        <end position="18"/>
    </location>
</feature>
<protein>
    <recommendedName>
        <fullName evidence="4">LRAT domain-containing protein</fullName>
    </recommendedName>
</protein>
<evidence type="ECO:0000313" key="2">
    <source>
        <dbReference type="EMBL" id="GAA1681524.1"/>
    </source>
</evidence>
<evidence type="ECO:0000256" key="1">
    <source>
        <dbReference type="SAM" id="MobiDB-lite"/>
    </source>
</evidence>
<dbReference type="RefSeq" id="WP_344311194.1">
    <property type="nucleotide sequence ID" value="NZ_BAAANY010000010.1"/>
</dbReference>
<name>A0ABP4T334_9ACTN</name>
<gene>
    <name evidence="2" type="ORF">GCM10009765_33310</name>
</gene>
<dbReference type="EMBL" id="BAAANY010000010">
    <property type="protein sequence ID" value="GAA1681524.1"/>
    <property type="molecule type" value="Genomic_DNA"/>
</dbReference>
<feature type="region of interest" description="Disordered" evidence="1">
    <location>
        <begin position="1"/>
        <end position="25"/>
    </location>
</feature>
<organism evidence="2 3">
    <name type="scientific">Fodinicola feengrottensis</name>
    <dbReference type="NCBI Taxonomy" id="435914"/>
    <lineage>
        <taxon>Bacteria</taxon>
        <taxon>Bacillati</taxon>
        <taxon>Actinomycetota</taxon>
        <taxon>Actinomycetes</taxon>
        <taxon>Mycobacteriales</taxon>
        <taxon>Fodinicola</taxon>
    </lineage>
</organism>
<evidence type="ECO:0000313" key="3">
    <source>
        <dbReference type="Proteomes" id="UP001500618"/>
    </source>
</evidence>
<accession>A0ABP4T334</accession>
<keyword evidence="3" id="KW-1185">Reference proteome</keyword>